<dbReference type="FunFam" id="3.10.50.10:FF:000005">
    <property type="entry name" value="Endochitinase B1"/>
    <property type="match status" value="1"/>
</dbReference>
<dbReference type="GO" id="GO:0000272">
    <property type="term" value="P:polysaccharide catabolic process"/>
    <property type="evidence" value="ECO:0007669"/>
    <property type="project" value="UniProtKB-KW"/>
</dbReference>
<dbReference type="GO" id="GO:0008061">
    <property type="term" value="F:chitin binding"/>
    <property type="evidence" value="ECO:0007669"/>
    <property type="project" value="InterPro"/>
</dbReference>
<dbReference type="FunFam" id="3.20.20.80:FF:000075">
    <property type="entry name" value="Sporulation-specific chitinase"/>
    <property type="match status" value="1"/>
</dbReference>
<sequence>MYQRSLFFLGLALLGSVAFASPSGKLSLISRNYTAGYRSVAYFVNWAIYDRKFYPQDLPVEQLTHVLYAFANVHADTGRVYLSDPWADIEKHYSGDSWDEAGNNAYGCIKQLFLLKQRNRNLKVLLSIGGWSYSNNLAAALGTSTGRSAFVSSAVSLVKNLGFDGLDIDWEYPSNNTQAQNMVDMLKGLRSVGPTWSHCHSFSTNHRQALDDYSAAHANGYHFLITTASPAGPSNYKKLHVAEMDQYIDFWNLMAYDYAGSWDNVTGHDANLYQSIDNKPSTPFNTDVAVDYYTTHGVDSRKIVMGMPLYGRSFLNTDGPGDSYNGVGSGSWERGVWDYKSLPLQDSIVHYLEQSVSSYSYDPTRRMMISFDTPEVARKKAQYIMAKGLGGGMWWESSSDKAGSDSLISNVIASFGGIGSLETSHNQLNYTVSEYLNIRNGL</sequence>
<dbReference type="GO" id="GO:0006032">
    <property type="term" value="P:chitin catabolic process"/>
    <property type="evidence" value="ECO:0007669"/>
    <property type="project" value="UniProtKB-KW"/>
</dbReference>
<feature type="chain" id="PRO_5042291586" description="chitinase" evidence="12">
    <location>
        <begin position="21"/>
        <end position="442"/>
    </location>
</feature>
<accession>A0AAD6CEW1</accession>
<evidence type="ECO:0000256" key="8">
    <source>
        <dbReference type="ARBA" id="ARBA00023277"/>
    </source>
</evidence>
<dbReference type="PROSITE" id="PS01095">
    <property type="entry name" value="GH18_1"/>
    <property type="match status" value="1"/>
</dbReference>
<dbReference type="PANTHER" id="PTHR11177:SF317">
    <property type="entry name" value="CHITINASE 12-RELATED"/>
    <property type="match status" value="1"/>
</dbReference>
<comment type="subcellular location">
    <subcellularLocation>
        <location evidence="2">Secreted</location>
    </subcellularLocation>
</comment>
<evidence type="ECO:0000256" key="1">
    <source>
        <dbReference type="ARBA" id="ARBA00000822"/>
    </source>
</evidence>
<dbReference type="SUPFAM" id="SSF54556">
    <property type="entry name" value="Chitinase insertion domain"/>
    <property type="match status" value="1"/>
</dbReference>
<dbReference type="PROSITE" id="PS51910">
    <property type="entry name" value="GH18_2"/>
    <property type="match status" value="1"/>
</dbReference>
<dbReference type="PANTHER" id="PTHR11177">
    <property type="entry name" value="CHITINASE"/>
    <property type="match status" value="1"/>
</dbReference>
<dbReference type="Gene3D" id="3.20.20.80">
    <property type="entry name" value="Glycosidases"/>
    <property type="match status" value="1"/>
</dbReference>
<dbReference type="GO" id="GO:0008843">
    <property type="term" value="F:endochitinase activity"/>
    <property type="evidence" value="ECO:0007669"/>
    <property type="project" value="UniProtKB-EC"/>
</dbReference>
<evidence type="ECO:0000256" key="6">
    <source>
        <dbReference type="ARBA" id="ARBA00022801"/>
    </source>
</evidence>
<keyword evidence="10" id="KW-0624">Polysaccharide degradation</keyword>
<dbReference type="SMART" id="SM00636">
    <property type="entry name" value="Glyco_18"/>
    <property type="match status" value="1"/>
</dbReference>
<evidence type="ECO:0000256" key="10">
    <source>
        <dbReference type="ARBA" id="ARBA00023326"/>
    </source>
</evidence>
<feature type="signal peptide" evidence="12">
    <location>
        <begin position="1"/>
        <end position="20"/>
    </location>
</feature>
<dbReference type="InterPro" id="IPR017853">
    <property type="entry name" value="GH"/>
</dbReference>
<keyword evidence="12" id="KW-0732">Signal</keyword>
<evidence type="ECO:0000256" key="3">
    <source>
        <dbReference type="ARBA" id="ARBA00008682"/>
    </source>
</evidence>
<protein>
    <recommendedName>
        <fullName evidence="4">chitinase</fullName>
        <ecNumber evidence="4">3.2.1.14</ecNumber>
    </recommendedName>
</protein>
<dbReference type="InterPro" id="IPR001223">
    <property type="entry name" value="Glyco_hydro18_cat"/>
</dbReference>
<name>A0AAD6CEW1_9EURO</name>
<dbReference type="EMBL" id="JAPVEA010000002">
    <property type="protein sequence ID" value="KAJ5461013.1"/>
    <property type="molecule type" value="Genomic_DNA"/>
</dbReference>
<dbReference type="AlphaFoldDB" id="A0AAD6CEW1"/>
<dbReference type="GO" id="GO:0005576">
    <property type="term" value="C:extracellular region"/>
    <property type="evidence" value="ECO:0007669"/>
    <property type="project" value="UniProtKB-SubCell"/>
</dbReference>
<comment type="similarity">
    <text evidence="3">Belongs to the glycosyl hydrolase 18 family. Chitinase class V subfamily.</text>
</comment>
<evidence type="ECO:0000256" key="9">
    <source>
        <dbReference type="ARBA" id="ARBA00023295"/>
    </source>
</evidence>
<dbReference type="Proteomes" id="UP001213681">
    <property type="component" value="Unassembled WGS sequence"/>
</dbReference>
<dbReference type="Gene3D" id="3.10.50.10">
    <property type="match status" value="1"/>
</dbReference>
<dbReference type="Pfam" id="PF00704">
    <property type="entry name" value="Glyco_hydro_18"/>
    <property type="match status" value="1"/>
</dbReference>
<keyword evidence="7" id="KW-0146">Chitin degradation</keyword>
<evidence type="ECO:0000256" key="11">
    <source>
        <dbReference type="RuleBase" id="RU000489"/>
    </source>
</evidence>
<dbReference type="RefSeq" id="XP_056770055.1">
    <property type="nucleotide sequence ID" value="XM_056905948.1"/>
</dbReference>
<keyword evidence="15" id="KW-1185">Reference proteome</keyword>
<dbReference type="SUPFAM" id="SSF51445">
    <property type="entry name" value="(Trans)glycosidases"/>
    <property type="match status" value="1"/>
</dbReference>
<evidence type="ECO:0000256" key="7">
    <source>
        <dbReference type="ARBA" id="ARBA00023024"/>
    </source>
</evidence>
<organism evidence="14 15">
    <name type="scientific">Penicillium daleae</name>
    <dbReference type="NCBI Taxonomy" id="63821"/>
    <lineage>
        <taxon>Eukaryota</taxon>
        <taxon>Fungi</taxon>
        <taxon>Dikarya</taxon>
        <taxon>Ascomycota</taxon>
        <taxon>Pezizomycotina</taxon>
        <taxon>Eurotiomycetes</taxon>
        <taxon>Eurotiomycetidae</taxon>
        <taxon>Eurotiales</taxon>
        <taxon>Aspergillaceae</taxon>
        <taxon>Penicillium</taxon>
    </lineage>
</organism>
<evidence type="ECO:0000313" key="15">
    <source>
        <dbReference type="Proteomes" id="UP001213681"/>
    </source>
</evidence>
<dbReference type="EC" id="3.2.1.14" evidence="4"/>
<dbReference type="GeneID" id="81596191"/>
<reference evidence="14" key="1">
    <citation type="submission" date="2022-12" db="EMBL/GenBank/DDBJ databases">
        <authorList>
            <person name="Petersen C."/>
        </authorList>
    </citation>
    <scope>NUCLEOTIDE SEQUENCE</scope>
    <source>
        <strain evidence="14">IBT 16125</strain>
    </source>
</reference>
<comment type="caution">
    <text evidence="14">The sequence shown here is derived from an EMBL/GenBank/DDBJ whole genome shotgun (WGS) entry which is preliminary data.</text>
</comment>
<reference evidence="14" key="2">
    <citation type="journal article" date="2023" name="IMA Fungus">
        <title>Comparative genomic study of the Penicillium genus elucidates a diverse pangenome and 15 lateral gene transfer events.</title>
        <authorList>
            <person name="Petersen C."/>
            <person name="Sorensen T."/>
            <person name="Nielsen M.R."/>
            <person name="Sondergaard T.E."/>
            <person name="Sorensen J.L."/>
            <person name="Fitzpatrick D.A."/>
            <person name="Frisvad J.C."/>
            <person name="Nielsen K.L."/>
        </authorList>
    </citation>
    <scope>NUCLEOTIDE SEQUENCE</scope>
    <source>
        <strain evidence="14">IBT 16125</strain>
    </source>
</reference>
<keyword evidence="5" id="KW-0964">Secreted</keyword>
<evidence type="ECO:0000256" key="4">
    <source>
        <dbReference type="ARBA" id="ARBA00012729"/>
    </source>
</evidence>
<dbReference type="InterPro" id="IPR029070">
    <property type="entry name" value="Chitinase_insertion_sf"/>
</dbReference>
<dbReference type="InterPro" id="IPR001579">
    <property type="entry name" value="Glyco_hydro_18_chit_AS"/>
</dbReference>
<keyword evidence="6 11" id="KW-0378">Hydrolase</keyword>
<gene>
    <name evidence="14" type="ORF">N7458_002565</name>
</gene>
<evidence type="ECO:0000256" key="12">
    <source>
        <dbReference type="SAM" id="SignalP"/>
    </source>
</evidence>
<keyword evidence="8" id="KW-0119">Carbohydrate metabolism</keyword>
<proteinExistence type="inferred from homology"/>
<dbReference type="InterPro" id="IPR050314">
    <property type="entry name" value="Glycosyl_Hydrlase_18"/>
</dbReference>
<evidence type="ECO:0000256" key="5">
    <source>
        <dbReference type="ARBA" id="ARBA00022525"/>
    </source>
</evidence>
<evidence type="ECO:0000313" key="14">
    <source>
        <dbReference type="EMBL" id="KAJ5461013.1"/>
    </source>
</evidence>
<comment type="catalytic activity">
    <reaction evidence="1">
        <text>Random endo-hydrolysis of N-acetyl-beta-D-glucosaminide (1-&gt;4)-beta-linkages in chitin and chitodextrins.</text>
        <dbReference type="EC" id="3.2.1.14"/>
    </reaction>
</comment>
<evidence type="ECO:0000259" key="13">
    <source>
        <dbReference type="PROSITE" id="PS51910"/>
    </source>
</evidence>
<keyword evidence="9 11" id="KW-0326">Glycosidase</keyword>
<dbReference type="InterPro" id="IPR011583">
    <property type="entry name" value="Chitinase_II/V-like_cat"/>
</dbReference>
<evidence type="ECO:0000256" key="2">
    <source>
        <dbReference type="ARBA" id="ARBA00004613"/>
    </source>
</evidence>
<feature type="domain" description="GH18" evidence="13">
    <location>
        <begin position="37"/>
        <end position="418"/>
    </location>
</feature>
<dbReference type="CDD" id="cd06548">
    <property type="entry name" value="GH18_chitinase"/>
    <property type="match status" value="1"/>
</dbReference>